<dbReference type="OMA" id="NNFSTMW"/>
<dbReference type="InterPro" id="IPR036964">
    <property type="entry name" value="RASGEF_cat_dom_sf"/>
</dbReference>
<evidence type="ECO:0000259" key="5">
    <source>
        <dbReference type="PROSITE" id="PS50212"/>
    </source>
</evidence>
<dbReference type="InterPro" id="IPR023578">
    <property type="entry name" value="Ras_GEF_dom_sf"/>
</dbReference>
<dbReference type="AlphaFoldDB" id="A8Q248"/>
<dbReference type="GO" id="GO:0007265">
    <property type="term" value="P:Ras protein signal transduction"/>
    <property type="evidence" value="ECO:0007669"/>
    <property type="project" value="TreeGrafter"/>
</dbReference>
<dbReference type="InterPro" id="IPR001895">
    <property type="entry name" value="RASGEF_cat_dom"/>
</dbReference>
<evidence type="ECO:0000313" key="6">
    <source>
        <dbReference type="EMBL" id="EDP43465.1"/>
    </source>
</evidence>
<evidence type="ECO:0000313" key="7">
    <source>
        <dbReference type="Proteomes" id="UP000008837"/>
    </source>
</evidence>
<evidence type="ECO:0000259" key="4">
    <source>
        <dbReference type="PROSITE" id="PS50009"/>
    </source>
</evidence>
<feature type="domain" description="Ras-GEF" evidence="4">
    <location>
        <begin position="395"/>
        <end position="630"/>
    </location>
</feature>
<sequence>MDPIVQKLEAGMLKLGQSMRQTFLAIIQASQTDPESSYLCDIGASEASLAILPKDLANKFPTLAVRVHMLIKYLQDPTHSSKNHSEYTKEQSRFEGLAHQFIDTMTFLKHEVLDNQRILLSSRSESPLSMEDLGSEGVHATDCSVSPVLSSPAPRNDSAKRPGMRRASTSEIFSSLLRFSPVSINEGKIELAGLTSMSSDHRVPIVEPDSPVSDTFLGSDIPPGDIVFSPQGTVKGGTLEALVVQLTRHDTFDTKYTMAFLTTYTSFTTSERLMELLIDRFHLHMPVGLDEGRLKQWDELKKIPVQLRTVNVMRLWLEYHCDGLKDEKALDLIEAFANHALIHRPVKGMRGMLLRLIDRRRQGLETIPRRFSRPKSMPQPLLPEDMVNPSLLGIDPIELARQLTSMESDLFFRIRPLECMNKAWTGPDASQNAGGIVDVISFHNRITDWVSNVILMGETAEQRAILMSHFIAIAQECRLLNNFSTMWAIFSALNCASIFRLNASWSLLNNKSMGILAELNQITQASRNYHYYRELLCRISPPCVPFFGLYTKDLTFIEDGNPDQMYSDTRLINFCKRFLITDVIVEIRRFQSTPYSLARVPALIDFLEKQMQSGWDDDERYDRSLLLEPRLSSTHSKPPVRQNLNALDTEADEHLSNLLRQNGFI</sequence>
<dbReference type="InParanoid" id="A8Q248"/>
<dbReference type="InterPro" id="IPR008937">
    <property type="entry name" value="Ras-like_GEF"/>
</dbReference>
<dbReference type="InterPro" id="IPR000651">
    <property type="entry name" value="Ras-like_Gua-exchang_fac_N"/>
</dbReference>
<evidence type="ECO:0000256" key="1">
    <source>
        <dbReference type="ARBA" id="ARBA00022658"/>
    </source>
</evidence>
<dbReference type="KEGG" id="mgl:MGL_2133"/>
<dbReference type="GO" id="GO:0005886">
    <property type="term" value="C:plasma membrane"/>
    <property type="evidence" value="ECO:0007669"/>
    <property type="project" value="TreeGrafter"/>
</dbReference>
<keyword evidence="1 2" id="KW-0344">Guanine-nucleotide releasing factor</keyword>
<dbReference type="Gene3D" id="1.20.870.10">
    <property type="entry name" value="Son of sevenless (SoS) protein Chain: S domain 1"/>
    <property type="match status" value="1"/>
</dbReference>
<evidence type="ECO:0000256" key="3">
    <source>
        <dbReference type="SAM" id="MobiDB-lite"/>
    </source>
</evidence>
<dbReference type="OrthoDB" id="546434at2759"/>
<evidence type="ECO:0000256" key="2">
    <source>
        <dbReference type="PROSITE-ProRule" id="PRU00168"/>
    </source>
</evidence>
<keyword evidence="7" id="KW-1185">Reference proteome</keyword>
<feature type="domain" description="N-terminal Ras-GEF" evidence="5">
    <location>
        <begin position="230"/>
        <end position="361"/>
    </location>
</feature>
<dbReference type="GeneID" id="5854995"/>
<gene>
    <name evidence="6" type="ORF">MGL_2133</name>
</gene>
<dbReference type="PANTHER" id="PTHR23113">
    <property type="entry name" value="GUANINE NUCLEOTIDE EXCHANGE FACTOR"/>
    <property type="match status" value="1"/>
</dbReference>
<dbReference type="Proteomes" id="UP000008837">
    <property type="component" value="Unassembled WGS sequence"/>
</dbReference>
<organism evidence="6 7">
    <name type="scientific">Malassezia globosa (strain ATCC MYA-4612 / CBS 7966)</name>
    <name type="common">Dandruff-associated fungus</name>
    <dbReference type="NCBI Taxonomy" id="425265"/>
    <lineage>
        <taxon>Eukaryota</taxon>
        <taxon>Fungi</taxon>
        <taxon>Dikarya</taxon>
        <taxon>Basidiomycota</taxon>
        <taxon>Ustilaginomycotina</taxon>
        <taxon>Malasseziomycetes</taxon>
        <taxon>Malasseziales</taxon>
        <taxon>Malasseziaceae</taxon>
        <taxon>Malassezia</taxon>
    </lineage>
</organism>
<reference evidence="6 7" key="1">
    <citation type="journal article" date="2007" name="Proc. Natl. Acad. Sci. U.S.A.">
        <title>Dandruff-associated Malassezia genomes reveal convergent and divergent virulence traits shared with plant and human fungal pathogens.</title>
        <authorList>
            <person name="Xu J."/>
            <person name="Saunders C.W."/>
            <person name="Hu P."/>
            <person name="Grant R.A."/>
            <person name="Boekhout T."/>
            <person name="Kuramae E.E."/>
            <person name="Kronstad J.W."/>
            <person name="Deangelis Y.M."/>
            <person name="Reeder N.L."/>
            <person name="Johnstone K.R."/>
            <person name="Leland M."/>
            <person name="Fieno A.M."/>
            <person name="Begley W.M."/>
            <person name="Sun Y."/>
            <person name="Lacey M.P."/>
            <person name="Chaudhary T."/>
            <person name="Keough T."/>
            <person name="Chu L."/>
            <person name="Sears R."/>
            <person name="Yuan B."/>
            <person name="Dawson T.L.Jr."/>
        </authorList>
    </citation>
    <scope>NUCLEOTIDE SEQUENCE [LARGE SCALE GENOMIC DNA]</scope>
    <source>
        <strain evidence="7">ATCC MYA-4612 / CBS 7966</strain>
    </source>
</reference>
<accession>A8Q248</accession>
<dbReference type="CDD" id="cd00155">
    <property type="entry name" value="RasGEF"/>
    <property type="match status" value="1"/>
</dbReference>
<dbReference type="PROSITE" id="PS50009">
    <property type="entry name" value="RASGEF_CAT"/>
    <property type="match status" value="1"/>
</dbReference>
<dbReference type="GO" id="GO:0005085">
    <property type="term" value="F:guanyl-nucleotide exchange factor activity"/>
    <property type="evidence" value="ECO:0007669"/>
    <property type="project" value="UniProtKB-KW"/>
</dbReference>
<evidence type="ECO:0008006" key="8">
    <source>
        <dbReference type="Google" id="ProtNLM"/>
    </source>
</evidence>
<dbReference type="RefSeq" id="XP_001730679.1">
    <property type="nucleotide sequence ID" value="XM_001730627.1"/>
</dbReference>
<dbReference type="Pfam" id="PF00618">
    <property type="entry name" value="RasGEF_N"/>
    <property type="match status" value="1"/>
</dbReference>
<dbReference type="SMART" id="SM00147">
    <property type="entry name" value="RasGEF"/>
    <property type="match status" value="1"/>
</dbReference>
<dbReference type="SMART" id="SM00229">
    <property type="entry name" value="RasGEFN"/>
    <property type="match status" value="1"/>
</dbReference>
<dbReference type="Gene3D" id="1.10.840.10">
    <property type="entry name" value="Ras guanine-nucleotide exchange factors catalytic domain"/>
    <property type="match status" value="1"/>
</dbReference>
<comment type="caution">
    <text evidence="6">The sequence shown here is derived from an EMBL/GenBank/DDBJ whole genome shotgun (WGS) entry which is preliminary data.</text>
</comment>
<feature type="region of interest" description="Disordered" evidence="3">
    <location>
        <begin position="144"/>
        <end position="166"/>
    </location>
</feature>
<dbReference type="CDD" id="cd06224">
    <property type="entry name" value="REM"/>
    <property type="match status" value="1"/>
</dbReference>
<protein>
    <recommendedName>
        <fullName evidence="8">Ras-GEF domain-containing protein</fullName>
    </recommendedName>
</protein>
<name>A8Q248_MALGO</name>
<dbReference type="Pfam" id="PF00617">
    <property type="entry name" value="RasGEF"/>
    <property type="match status" value="1"/>
</dbReference>
<dbReference type="VEuPathDB" id="FungiDB:MGL_2133"/>
<dbReference type="STRING" id="425265.A8Q248"/>
<dbReference type="EMBL" id="AAYY01000007">
    <property type="protein sequence ID" value="EDP43465.1"/>
    <property type="molecule type" value="Genomic_DNA"/>
</dbReference>
<dbReference type="PROSITE" id="PS50212">
    <property type="entry name" value="RASGEF_NTER"/>
    <property type="match status" value="1"/>
</dbReference>
<proteinExistence type="predicted"/>
<dbReference type="SUPFAM" id="SSF48366">
    <property type="entry name" value="Ras GEF"/>
    <property type="match status" value="1"/>
</dbReference>
<dbReference type="PANTHER" id="PTHR23113:SF368">
    <property type="entry name" value="CELL DIVISION CONTROL PROTEIN 25"/>
    <property type="match status" value="1"/>
</dbReference>